<organism evidence="1 2">
    <name type="scientific">Opitutus terrae (strain DSM 11246 / JCM 15787 / PB90-1)</name>
    <dbReference type="NCBI Taxonomy" id="452637"/>
    <lineage>
        <taxon>Bacteria</taxon>
        <taxon>Pseudomonadati</taxon>
        <taxon>Verrucomicrobiota</taxon>
        <taxon>Opitutia</taxon>
        <taxon>Opitutales</taxon>
        <taxon>Opitutaceae</taxon>
        <taxon>Opitutus</taxon>
    </lineage>
</organism>
<reference evidence="1 2" key="1">
    <citation type="journal article" date="2011" name="J. Bacteriol.">
        <title>Genome sequence of the verrucomicrobium Opitutus terrae PB90-1, an abundant inhabitant of rice paddy soil ecosystems.</title>
        <authorList>
            <person name="van Passel M.W."/>
            <person name="Kant R."/>
            <person name="Palva A."/>
            <person name="Copeland A."/>
            <person name="Lucas S."/>
            <person name="Lapidus A."/>
            <person name="Glavina del Rio T."/>
            <person name="Pitluck S."/>
            <person name="Goltsman E."/>
            <person name="Clum A."/>
            <person name="Sun H."/>
            <person name="Schmutz J."/>
            <person name="Larimer F.W."/>
            <person name="Land M.L."/>
            <person name="Hauser L."/>
            <person name="Kyrpides N."/>
            <person name="Mikhailova N."/>
            <person name="Richardson P.P."/>
            <person name="Janssen P.H."/>
            <person name="de Vos W.M."/>
            <person name="Smidt H."/>
        </authorList>
    </citation>
    <scope>NUCLEOTIDE SEQUENCE [LARGE SCALE GENOMIC DNA]</scope>
    <source>
        <strain evidence="2">DSM 11246 / JCM 15787 / PB90-1</strain>
    </source>
</reference>
<name>B1ZRN4_OPITP</name>
<protein>
    <submittedName>
        <fullName evidence="1">Uncharacterized protein</fullName>
    </submittedName>
</protein>
<sequence>MAREGFAWPRRSRVHEVPHTSPAILRGIAATDSAILTASMKTHPMKPPVSLPPGAMEISCEIPAWPHPGFGRDGRRIFGFQCDDDGVMPVFYRQRLREGITLHRIVAARATNGDRP</sequence>
<evidence type="ECO:0000313" key="1">
    <source>
        <dbReference type="EMBL" id="ACB77682.1"/>
    </source>
</evidence>
<dbReference type="EMBL" id="CP001032">
    <property type="protein sequence ID" value="ACB77682.1"/>
    <property type="molecule type" value="Genomic_DNA"/>
</dbReference>
<dbReference type="AlphaFoldDB" id="B1ZRN4"/>
<dbReference type="Proteomes" id="UP000007013">
    <property type="component" value="Chromosome"/>
</dbReference>
<dbReference type="KEGG" id="ote:Oter_4411"/>
<dbReference type="HOGENOM" id="CLU_2094374_0_0_0"/>
<gene>
    <name evidence="1" type="ordered locus">Oter_4411</name>
</gene>
<accession>B1ZRN4</accession>
<evidence type="ECO:0000313" key="2">
    <source>
        <dbReference type="Proteomes" id="UP000007013"/>
    </source>
</evidence>
<keyword evidence="2" id="KW-1185">Reference proteome</keyword>
<proteinExistence type="predicted"/>